<dbReference type="Pfam" id="PF02769">
    <property type="entry name" value="AIRS_C"/>
    <property type="match status" value="1"/>
</dbReference>
<dbReference type="Gene3D" id="3.50.50.100">
    <property type="match status" value="1"/>
</dbReference>
<dbReference type="SUPFAM" id="SSF56042">
    <property type="entry name" value="PurM C-terminal domain-like"/>
    <property type="match status" value="1"/>
</dbReference>
<keyword evidence="1 9" id="KW-0808">Transferase</keyword>
<dbReference type="GO" id="GO:0004756">
    <property type="term" value="F:selenide, water dikinase activity"/>
    <property type="evidence" value="ECO:0007669"/>
    <property type="project" value="UniProtKB-EC"/>
</dbReference>
<keyword evidence="10" id="KW-1185">Reference proteome</keyword>
<dbReference type="Pfam" id="PF00586">
    <property type="entry name" value="AIRS"/>
    <property type="match status" value="1"/>
</dbReference>
<comment type="caution">
    <text evidence="9">The sequence shown here is derived from an EMBL/GenBank/DDBJ whole genome shotgun (WGS) entry which is preliminary data.</text>
</comment>
<dbReference type="GO" id="GO:0016491">
    <property type="term" value="F:oxidoreductase activity"/>
    <property type="evidence" value="ECO:0007669"/>
    <property type="project" value="InterPro"/>
</dbReference>
<dbReference type="Gene3D" id="3.90.650.10">
    <property type="entry name" value="PurM-like C-terminal domain"/>
    <property type="match status" value="1"/>
</dbReference>
<evidence type="ECO:0000256" key="1">
    <source>
        <dbReference type="ARBA" id="ARBA00022679"/>
    </source>
</evidence>
<feature type="domain" description="PurM-like N-terminal" evidence="6">
    <location>
        <begin position="444"/>
        <end position="553"/>
    </location>
</feature>
<dbReference type="GO" id="GO:0005737">
    <property type="term" value="C:cytoplasm"/>
    <property type="evidence" value="ECO:0007669"/>
    <property type="project" value="TreeGrafter"/>
</dbReference>
<dbReference type="InterPro" id="IPR036921">
    <property type="entry name" value="PurM-like_N_sf"/>
</dbReference>
<dbReference type="SUPFAM" id="SSF55326">
    <property type="entry name" value="PurM N-terminal domain-like"/>
    <property type="match status" value="1"/>
</dbReference>
<feature type="domain" description="FAD/NAD(P)-binding" evidence="8">
    <location>
        <begin position="15"/>
        <end position="315"/>
    </location>
</feature>
<dbReference type="NCBIfam" id="TIGR00476">
    <property type="entry name" value="selD"/>
    <property type="match status" value="1"/>
</dbReference>
<keyword evidence="5" id="KW-0711">Selenium</keyword>
<dbReference type="EMBL" id="QXHD01000004">
    <property type="protein sequence ID" value="NEZ59825.1"/>
    <property type="molecule type" value="Genomic_DNA"/>
</dbReference>
<keyword evidence="4" id="KW-0067">ATP-binding</keyword>
<dbReference type="NCBIfam" id="TIGR03169">
    <property type="entry name" value="Nterm_to_SelD"/>
    <property type="match status" value="1"/>
</dbReference>
<evidence type="ECO:0000259" key="7">
    <source>
        <dbReference type="Pfam" id="PF02769"/>
    </source>
</evidence>
<dbReference type="Gene3D" id="3.30.1330.10">
    <property type="entry name" value="PurM-like, N-terminal domain"/>
    <property type="match status" value="1"/>
</dbReference>
<feature type="domain" description="PurM-like C-terminal" evidence="7">
    <location>
        <begin position="565"/>
        <end position="734"/>
    </location>
</feature>
<evidence type="ECO:0000259" key="8">
    <source>
        <dbReference type="Pfam" id="PF07992"/>
    </source>
</evidence>
<keyword evidence="2" id="KW-0547">Nucleotide-binding</keyword>
<dbReference type="Pfam" id="PF07992">
    <property type="entry name" value="Pyr_redox_2"/>
    <property type="match status" value="1"/>
</dbReference>
<dbReference type="InterPro" id="IPR016188">
    <property type="entry name" value="PurM-like_N"/>
</dbReference>
<evidence type="ECO:0000256" key="2">
    <source>
        <dbReference type="ARBA" id="ARBA00022741"/>
    </source>
</evidence>
<dbReference type="PANTHER" id="PTHR10256">
    <property type="entry name" value="SELENIDE, WATER DIKINASE"/>
    <property type="match status" value="1"/>
</dbReference>
<evidence type="ECO:0000256" key="3">
    <source>
        <dbReference type="ARBA" id="ARBA00022777"/>
    </source>
</evidence>
<dbReference type="InterPro" id="IPR017584">
    <property type="entry name" value="Pyridine_nucleo_diS_OxRdtase_N"/>
</dbReference>
<dbReference type="InterPro" id="IPR036676">
    <property type="entry name" value="PurM-like_C_sf"/>
</dbReference>
<proteinExistence type="predicted"/>
<dbReference type="RefSeq" id="WP_163702631.1">
    <property type="nucleotide sequence ID" value="NZ_QXHD01000004.1"/>
</dbReference>
<reference evidence="9 10" key="1">
    <citation type="journal article" date="2020" name="Microb. Ecol.">
        <title>Ecogenomics of the Marine Benthic Filamentous Cyanobacterium Adonisia.</title>
        <authorList>
            <person name="Walter J.M."/>
            <person name="Coutinho F.H."/>
            <person name="Leomil L."/>
            <person name="Hargreaves P.I."/>
            <person name="Campeao M.E."/>
            <person name="Vieira V.V."/>
            <person name="Silva B.S."/>
            <person name="Fistarol G.O."/>
            <person name="Salomon P.S."/>
            <person name="Sawabe T."/>
            <person name="Mino S."/>
            <person name="Hosokawa M."/>
            <person name="Miyashita H."/>
            <person name="Maruyama F."/>
            <person name="van Verk M.C."/>
            <person name="Dutilh B.E."/>
            <person name="Thompson C.C."/>
            <person name="Thompson F.L."/>
        </authorList>
    </citation>
    <scope>NUCLEOTIDE SEQUENCE [LARGE SCALE GENOMIC DNA]</scope>
    <source>
        <strain evidence="9 10">CCMR0081</strain>
    </source>
</reference>
<dbReference type="InterPro" id="IPR004536">
    <property type="entry name" value="SPS/SelD"/>
</dbReference>
<protein>
    <submittedName>
        <fullName evidence="9">Selenide, water dikinase SelD</fullName>
        <ecNumber evidence="9">2.7.9.3</ecNumber>
    </submittedName>
</protein>
<dbReference type="AlphaFoldDB" id="A0A6M0RUA1"/>
<accession>A0A6M0RUA1</accession>
<dbReference type="GO" id="GO:0005524">
    <property type="term" value="F:ATP binding"/>
    <property type="evidence" value="ECO:0007669"/>
    <property type="project" value="UniProtKB-KW"/>
</dbReference>
<evidence type="ECO:0000256" key="5">
    <source>
        <dbReference type="ARBA" id="ARBA00023266"/>
    </source>
</evidence>
<dbReference type="InterPro" id="IPR010918">
    <property type="entry name" value="PurM-like_C_dom"/>
</dbReference>
<dbReference type="Proteomes" id="UP000481033">
    <property type="component" value="Unassembled WGS sequence"/>
</dbReference>
<dbReference type="PRINTS" id="PR00368">
    <property type="entry name" value="FADPNR"/>
</dbReference>
<evidence type="ECO:0000313" key="9">
    <source>
        <dbReference type="EMBL" id="NEZ59825.1"/>
    </source>
</evidence>
<organism evidence="9 10">
    <name type="scientific">Adonisia turfae CCMR0081</name>
    <dbReference type="NCBI Taxonomy" id="2292702"/>
    <lineage>
        <taxon>Bacteria</taxon>
        <taxon>Bacillati</taxon>
        <taxon>Cyanobacteriota</taxon>
        <taxon>Adonisia</taxon>
        <taxon>Adonisia turfae</taxon>
    </lineage>
</organism>
<gene>
    <name evidence="9" type="primary">selD</name>
    <name evidence="9" type="ORF">DXZ20_30125</name>
</gene>
<dbReference type="EC" id="2.7.9.3" evidence="9"/>
<evidence type="ECO:0000259" key="6">
    <source>
        <dbReference type="Pfam" id="PF00586"/>
    </source>
</evidence>
<keyword evidence="3 9" id="KW-0418">Kinase</keyword>
<dbReference type="CDD" id="cd02195">
    <property type="entry name" value="SelD"/>
    <property type="match status" value="1"/>
</dbReference>
<dbReference type="InterPro" id="IPR036188">
    <property type="entry name" value="FAD/NAD-bd_sf"/>
</dbReference>
<dbReference type="PANTHER" id="PTHR10256:SF0">
    <property type="entry name" value="INACTIVE SELENIDE, WATER DIKINASE-LIKE PROTEIN-RELATED"/>
    <property type="match status" value="1"/>
</dbReference>
<dbReference type="SUPFAM" id="SSF51905">
    <property type="entry name" value="FAD/NAD(P)-binding domain"/>
    <property type="match status" value="2"/>
</dbReference>
<name>A0A6M0RUA1_9CYAN</name>
<dbReference type="InterPro" id="IPR023753">
    <property type="entry name" value="FAD/NAD-binding_dom"/>
</dbReference>
<evidence type="ECO:0000256" key="4">
    <source>
        <dbReference type="ARBA" id="ARBA00022840"/>
    </source>
</evidence>
<dbReference type="GO" id="GO:0016260">
    <property type="term" value="P:selenocysteine biosynthetic process"/>
    <property type="evidence" value="ECO:0007669"/>
    <property type="project" value="TreeGrafter"/>
</dbReference>
<evidence type="ECO:0000313" key="10">
    <source>
        <dbReference type="Proteomes" id="UP000481033"/>
    </source>
</evidence>
<sequence length="745" mass="80891">MQATTSIHTDLFFVGGGHTHAIVLRKIGMNGLPAGVRLTLITNLVDTPYSGMLPCHISGLYDFDQSHIDLRPLTRFANCRLIMDEVVDIDVNQQLIHCHHHPPMRYDALSIDIGSTPGTVSVPGAKEYAIPAKPVPNLLRAWHHYLEGLDQAQSATIGIVGGGVGGVELALNMQVRLQQVVGEAANIHVFHRGARLATGRNRTTQRQLAKIFRDRNIHTHLSESVCALEPATAGAVQVHCESGLKVSCDRVFWVTSASAAPWLARTGLSTDKDGFILVQDTLQTLSHSNIFAVGDVATMANHRRPKAGVFAVRQGPPLYNNLQRYFSGKSLKPFKPQRQFLNIIDLGMGGAIASRGRWSAESIWFRRWKHQIDGKFMALFDQFPPMVSGSKMTPESATMTLHCAGCGSKVSSSVLSRALNRARAEFPEMEHWSNPVKVGLDAPDDAAVVAMPADKLAVQTVDQFRAIVDDPYTFAQICVNHCLSDLFAMGATPQTVLALATLPYGTDTLQTETLYQLMAGTYQALAPAQTWLVGGHTTEGPELSLGFACNGWVAADQILTKQNLRPGLGLILTKPLGTGVLFAADMQRAAKGRWIEAAVATMVQSNQMAATCFQKHGVVACTDVTGFGLLGHLHEMLRPEVAIDLNLDALPVLPGAHTCFEAGYLSSLQKRNQQIEQHLHNPHPHHSNYPLLFDPQTSGGLVAAIPQNRVNDCLSALKTQGYSHSRHIGNVVPAVEGQAPFTIRG</sequence>